<evidence type="ECO:0000313" key="2">
    <source>
        <dbReference type="Proteomes" id="UP000249620"/>
    </source>
</evidence>
<reference evidence="1 2" key="1">
    <citation type="submission" date="2018-06" db="EMBL/GenBank/DDBJ databases">
        <title>Genomic Encyclopedia of Type Strains, Phase III (KMG-III): the genomes of soil and plant-associated and newly described type strains.</title>
        <authorList>
            <person name="Whitman W."/>
        </authorList>
    </citation>
    <scope>NUCLEOTIDE SEQUENCE [LARGE SCALE GENOMIC DNA]</scope>
    <source>
        <strain evidence="1 2">CGMCC 1.12398</strain>
    </source>
</reference>
<sequence length="338" mass="40497">MLYLLKKKINRKLKEFRENYQHVRFYNETEEVLFLSLKRNTKVRTYLNLIFRLQQQYQQPIVIEFSLFRYFVLVKWFKELDFIYFSKPFQKPKIYRLFSHQKNSDFRVNFNYKKVYSTDEYVKEAVPYIMHPRNYLIPEPSLLEKKVGIVMSGNFEAKIYDSDVITKNFQLLNRWQIYSEIIKHKAVVTITGTEFKEQLEASVYKGSFVVMKWQQGAIPSEEWRHYLSSAKFLFCAPGMTMPMCHNVIEAMSIGVVPIINYQNWLNPSLIDGKNALLYNSEESIHQVIDRAIQMNDSEYLALQKNVISYYESYYKNYDFEANRFQPLILLNEDSKDLV</sequence>
<dbReference type="Proteomes" id="UP000249620">
    <property type="component" value="Unassembled WGS sequence"/>
</dbReference>
<dbReference type="Gene3D" id="3.40.50.2000">
    <property type="entry name" value="Glycogen Phosphorylase B"/>
    <property type="match status" value="1"/>
</dbReference>
<dbReference type="OrthoDB" id="643584at2"/>
<keyword evidence="2" id="KW-1185">Reference proteome</keyword>
<name>A0A327YQT6_9FLAO</name>
<dbReference type="AlphaFoldDB" id="A0A327YQT6"/>
<dbReference type="RefSeq" id="WP_111566901.1">
    <property type="nucleotide sequence ID" value="NZ_QLMI01000004.1"/>
</dbReference>
<gene>
    <name evidence="1" type="ORF">B0I03_104212</name>
</gene>
<organism evidence="1 2">
    <name type="scientific">Flavobacterium aquaticum</name>
    <dbReference type="NCBI Taxonomy" id="1236486"/>
    <lineage>
        <taxon>Bacteria</taxon>
        <taxon>Pseudomonadati</taxon>
        <taxon>Bacteroidota</taxon>
        <taxon>Flavobacteriia</taxon>
        <taxon>Flavobacteriales</taxon>
        <taxon>Flavobacteriaceae</taxon>
        <taxon>Flavobacterium</taxon>
    </lineage>
</organism>
<dbReference type="SUPFAM" id="SSF53756">
    <property type="entry name" value="UDP-Glycosyltransferase/glycogen phosphorylase"/>
    <property type="match status" value="1"/>
</dbReference>
<accession>A0A327YQT6</accession>
<evidence type="ECO:0008006" key="3">
    <source>
        <dbReference type="Google" id="ProtNLM"/>
    </source>
</evidence>
<comment type="caution">
    <text evidence="1">The sequence shown here is derived from an EMBL/GenBank/DDBJ whole genome shotgun (WGS) entry which is preliminary data.</text>
</comment>
<dbReference type="EMBL" id="QLMI01000004">
    <property type="protein sequence ID" value="RAK22686.1"/>
    <property type="molecule type" value="Genomic_DNA"/>
</dbReference>
<evidence type="ECO:0000313" key="1">
    <source>
        <dbReference type="EMBL" id="RAK22686.1"/>
    </source>
</evidence>
<proteinExistence type="predicted"/>
<protein>
    <recommendedName>
        <fullName evidence="3">Glycosyltransferase involved in cell wall biosynthesis</fullName>
    </recommendedName>
</protein>